<gene>
    <name evidence="5" type="ORF">GFH48_38405</name>
</gene>
<dbReference type="CDD" id="cd14750">
    <property type="entry name" value="PBP2_TMBP"/>
    <property type="match status" value="1"/>
</dbReference>
<evidence type="ECO:0000313" key="6">
    <source>
        <dbReference type="Proteomes" id="UP000326179"/>
    </source>
</evidence>
<keyword evidence="6" id="KW-1185">Reference proteome</keyword>
<protein>
    <submittedName>
        <fullName evidence="5">Extracellular solute-binding protein</fullName>
    </submittedName>
</protein>
<dbReference type="PANTHER" id="PTHR30061">
    <property type="entry name" value="MALTOSE-BINDING PERIPLASMIC PROTEIN"/>
    <property type="match status" value="1"/>
</dbReference>
<sequence length="430" mass="45034">MGARRATAAVGLLSATLVIAACGDGGSGGSGNSATQDANARGPITFVTGKDNSGVLPFIADEWNRTHPDEKVTIKQQSDQADQQLSDLEQHFQAKDPGYDVVTVDVVWTAEFAAKGWITPLTGQNALDTTKLLPATVKSATYNGKLYAAPYGSDGGLLYYRTDLTKTAPTTWDQLIADCKDKTTKGTITGTKPACYAGQFAKYEGLTVNAAEAINATGGSVVGPDGRSATVDSAQSATGLDFLVNGFKDGYIPKEALGFQETQSLNAFEAGQLMFMRNWPYAVAILNGKGSKVAGKFAVAPLPGPSGHGASTLGGHNLGISTYSKHKASALDFLKFIESDAVQRNNLTVGTLAPVLTAMYSDPALIAKFTYLPDLLKSIQTGVPRPITPYYPGVTEAIETNAYAALQGRMTTHQALTNMQAAIKSATAGG</sequence>
<dbReference type="InterPro" id="IPR006059">
    <property type="entry name" value="SBP"/>
</dbReference>
<dbReference type="Proteomes" id="UP000326179">
    <property type="component" value="Chromosome"/>
</dbReference>
<dbReference type="KEGG" id="sfy:GFH48_38405"/>
<dbReference type="GO" id="GO:0015768">
    <property type="term" value="P:maltose transport"/>
    <property type="evidence" value="ECO:0007669"/>
    <property type="project" value="TreeGrafter"/>
</dbReference>
<evidence type="ECO:0000256" key="3">
    <source>
        <dbReference type="ARBA" id="ARBA00022729"/>
    </source>
</evidence>
<dbReference type="GO" id="GO:0042956">
    <property type="term" value="P:maltodextrin transmembrane transport"/>
    <property type="evidence" value="ECO:0007669"/>
    <property type="project" value="TreeGrafter"/>
</dbReference>
<dbReference type="PANTHER" id="PTHR30061:SF50">
    <property type="entry name" value="MALTOSE_MALTODEXTRIN-BINDING PERIPLASMIC PROTEIN"/>
    <property type="match status" value="1"/>
</dbReference>
<feature type="signal peptide" evidence="4">
    <location>
        <begin position="1"/>
        <end position="20"/>
    </location>
</feature>
<accession>A0A5Q0LMH9</accession>
<feature type="chain" id="PRO_5024877699" evidence="4">
    <location>
        <begin position="21"/>
        <end position="430"/>
    </location>
</feature>
<dbReference type="RefSeq" id="WP_153292560.1">
    <property type="nucleotide sequence ID" value="NZ_CP045643.1"/>
</dbReference>
<keyword evidence="2" id="KW-0813">Transport</keyword>
<evidence type="ECO:0000313" key="5">
    <source>
        <dbReference type="EMBL" id="QFZ78385.1"/>
    </source>
</evidence>
<dbReference type="GO" id="GO:0055052">
    <property type="term" value="C:ATP-binding cassette (ABC) transporter complex, substrate-binding subunit-containing"/>
    <property type="evidence" value="ECO:0007669"/>
    <property type="project" value="TreeGrafter"/>
</dbReference>
<dbReference type="SUPFAM" id="SSF53850">
    <property type="entry name" value="Periplasmic binding protein-like II"/>
    <property type="match status" value="1"/>
</dbReference>
<dbReference type="PROSITE" id="PS51257">
    <property type="entry name" value="PROKAR_LIPOPROTEIN"/>
    <property type="match status" value="1"/>
</dbReference>
<comment type="similarity">
    <text evidence="1">Belongs to the bacterial solute-binding protein 1 family.</text>
</comment>
<dbReference type="Pfam" id="PF01547">
    <property type="entry name" value="SBP_bac_1"/>
    <property type="match status" value="1"/>
</dbReference>
<reference evidence="5 6" key="1">
    <citation type="submission" date="2019-10" db="EMBL/GenBank/DDBJ databases">
        <title>A novel species.</title>
        <authorList>
            <person name="Gao J."/>
        </authorList>
    </citation>
    <scope>NUCLEOTIDE SEQUENCE [LARGE SCALE GENOMIC DNA]</scope>
    <source>
        <strain evidence="5 6">QMT-28</strain>
    </source>
</reference>
<dbReference type="GO" id="GO:1901982">
    <property type="term" value="F:maltose binding"/>
    <property type="evidence" value="ECO:0007669"/>
    <property type="project" value="TreeGrafter"/>
</dbReference>
<proteinExistence type="inferred from homology"/>
<dbReference type="EMBL" id="CP045643">
    <property type="protein sequence ID" value="QFZ78385.1"/>
    <property type="molecule type" value="Genomic_DNA"/>
</dbReference>
<evidence type="ECO:0000256" key="2">
    <source>
        <dbReference type="ARBA" id="ARBA00022448"/>
    </source>
</evidence>
<evidence type="ECO:0000256" key="4">
    <source>
        <dbReference type="SAM" id="SignalP"/>
    </source>
</evidence>
<organism evidence="5 6">
    <name type="scientific">Streptomyces fagopyri</name>
    <dbReference type="NCBI Taxonomy" id="2662397"/>
    <lineage>
        <taxon>Bacteria</taxon>
        <taxon>Bacillati</taxon>
        <taxon>Actinomycetota</taxon>
        <taxon>Actinomycetes</taxon>
        <taxon>Kitasatosporales</taxon>
        <taxon>Streptomycetaceae</taxon>
        <taxon>Streptomyces</taxon>
    </lineage>
</organism>
<evidence type="ECO:0000256" key="1">
    <source>
        <dbReference type="ARBA" id="ARBA00008520"/>
    </source>
</evidence>
<dbReference type="AlphaFoldDB" id="A0A5Q0LMH9"/>
<dbReference type="Gene3D" id="3.40.190.10">
    <property type="entry name" value="Periplasmic binding protein-like II"/>
    <property type="match status" value="2"/>
</dbReference>
<keyword evidence="3 4" id="KW-0732">Signal</keyword>
<name>A0A5Q0LMH9_9ACTN</name>